<dbReference type="RefSeq" id="WP_069787354.1">
    <property type="nucleotide sequence ID" value="NZ_FNOX01000014.1"/>
</dbReference>
<evidence type="ECO:0000313" key="2">
    <source>
        <dbReference type="Proteomes" id="UP000182902"/>
    </source>
</evidence>
<sequence length="368" mass="42498">MPIFKYYRPNHYFEKAIRYNELYFSANHELNDPNDLKATYYFEDSPELWKRLLSSDSISPVWNISLHVSCNDDELISQLNSLFKDVEIDSLTGSVRETIKSKEPELKDLFERSIIDNTEHNDSDFSQKSSKKDRASLCVLIITELLARAINHNFYSVSFSKNALELKMWAHYADGFKGCVLIYGGADGPTINLRPHLMSDTHQVYPLREVKYIDSSKKIPLLECATKGKAKVEEAFLQKNSFWDYESELRIFTIEEIKTHFMAASDQTPKNPRQRIFHHGTNFIVGVIFGPRVEDSYQRAVEATLASNRQYADEKLPFFSFNTVLDPQGRLEISTAAKVIDQTLFRQIFEHEEKQKLLQGLGIINASR</sequence>
<evidence type="ECO:0008006" key="3">
    <source>
        <dbReference type="Google" id="ProtNLM"/>
    </source>
</evidence>
<gene>
    <name evidence="1" type="ORF">SAMN05216247_114160</name>
</gene>
<dbReference type="Proteomes" id="UP000182902">
    <property type="component" value="Unassembled WGS sequence"/>
</dbReference>
<dbReference type="EMBL" id="FNOX01000014">
    <property type="protein sequence ID" value="SDZ62674.1"/>
    <property type="molecule type" value="Genomic_DNA"/>
</dbReference>
<dbReference type="AlphaFoldDB" id="A0A1H3UJU7"/>
<reference evidence="1 2" key="1">
    <citation type="submission" date="2016-10" db="EMBL/GenBank/DDBJ databases">
        <authorList>
            <person name="de Groot N.N."/>
        </authorList>
    </citation>
    <scope>NUCLEOTIDE SEQUENCE [LARGE SCALE GENOMIC DNA]</scope>
    <source>
        <strain evidence="1 2">ICMP 14252</strain>
    </source>
</reference>
<organism evidence="1 2">
    <name type="scientific">Pseudomonas salomonii</name>
    <dbReference type="NCBI Taxonomy" id="191391"/>
    <lineage>
        <taxon>Bacteria</taxon>
        <taxon>Pseudomonadati</taxon>
        <taxon>Pseudomonadota</taxon>
        <taxon>Gammaproteobacteria</taxon>
        <taxon>Pseudomonadales</taxon>
        <taxon>Pseudomonadaceae</taxon>
        <taxon>Pseudomonas</taxon>
    </lineage>
</organism>
<evidence type="ECO:0000313" key="1">
    <source>
        <dbReference type="EMBL" id="SDZ62674.1"/>
    </source>
</evidence>
<name>A0A1H3UJU7_9PSED</name>
<accession>A0A1H3UJU7</accession>
<protein>
    <recommendedName>
        <fullName evidence="3">DUF2971 domain-containing protein</fullName>
    </recommendedName>
</protein>
<proteinExistence type="predicted"/>